<organism evidence="2 3">
    <name type="scientific">Massilia aurea</name>
    <dbReference type="NCBI Taxonomy" id="373040"/>
    <lineage>
        <taxon>Bacteria</taxon>
        <taxon>Pseudomonadati</taxon>
        <taxon>Pseudomonadota</taxon>
        <taxon>Betaproteobacteria</taxon>
        <taxon>Burkholderiales</taxon>
        <taxon>Oxalobacteraceae</taxon>
        <taxon>Telluria group</taxon>
        <taxon>Massilia</taxon>
    </lineage>
</organism>
<dbReference type="Proteomes" id="UP000540787">
    <property type="component" value="Unassembled WGS sequence"/>
</dbReference>
<dbReference type="InterPro" id="IPR037053">
    <property type="entry name" value="Phage_tail_collar_dom_sf"/>
</dbReference>
<feature type="domain" description="Phage tail collar" evidence="1">
    <location>
        <begin position="7"/>
        <end position="63"/>
    </location>
</feature>
<protein>
    <submittedName>
        <fullName evidence="2">Microcystin-dependent protein</fullName>
    </submittedName>
</protein>
<evidence type="ECO:0000313" key="3">
    <source>
        <dbReference type="Proteomes" id="UP000540787"/>
    </source>
</evidence>
<dbReference type="EMBL" id="JACHBX010000001">
    <property type="protein sequence ID" value="MBB6132745.1"/>
    <property type="molecule type" value="Genomic_DNA"/>
</dbReference>
<accession>A0A7W9U826</accession>
<dbReference type="RefSeq" id="WP_183551382.1">
    <property type="nucleotide sequence ID" value="NZ_JACHBX010000001.1"/>
</dbReference>
<name>A0A7W9U826_9BURK</name>
<reference evidence="2 3" key="1">
    <citation type="submission" date="2020-08" db="EMBL/GenBank/DDBJ databases">
        <title>The Agave Microbiome: Exploring the role of microbial communities in plant adaptations to desert environments.</title>
        <authorList>
            <person name="Partida-Martinez L.P."/>
        </authorList>
    </citation>
    <scope>NUCLEOTIDE SEQUENCE [LARGE SCALE GENOMIC DNA]</scope>
    <source>
        <strain evidence="2 3">AT3.2</strain>
    </source>
</reference>
<proteinExistence type="predicted"/>
<gene>
    <name evidence="2" type="ORF">HD842_000856</name>
</gene>
<dbReference type="Pfam" id="PF07484">
    <property type="entry name" value="Collar"/>
    <property type="match status" value="1"/>
</dbReference>
<evidence type="ECO:0000313" key="2">
    <source>
        <dbReference type="EMBL" id="MBB6132745.1"/>
    </source>
</evidence>
<dbReference type="Gene3D" id="3.90.1340.10">
    <property type="entry name" value="Phage tail collar domain"/>
    <property type="match status" value="1"/>
</dbReference>
<dbReference type="AlphaFoldDB" id="A0A7W9U826"/>
<dbReference type="SUPFAM" id="SSF88874">
    <property type="entry name" value="Receptor-binding domain of short tail fibre protein gp12"/>
    <property type="match status" value="1"/>
</dbReference>
<dbReference type="InterPro" id="IPR011083">
    <property type="entry name" value="Phage_tail_collar_dom"/>
</dbReference>
<evidence type="ECO:0000259" key="1">
    <source>
        <dbReference type="Pfam" id="PF07484"/>
    </source>
</evidence>
<sequence>MADPFLGEIRSFSFGLIPRGWLACQGQMLPVQQNQALYSLLGIAYGGNGVTTFGLPDLRGRVPLHLSPTYPLGAAGGEANHTLTVNELPMHAHAVQASGETATLIPPQGNVWPQSVDTYAASAPDVPMGARAMSSAGSSQAHDNMQPYLTISFCIAIQGIYPPRP</sequence>
<comment type="caution">
    <text evidence="2">The sequence shown here is derived from an EMBL/GenBank/DDBJ whole genome shotgun (WGS) entry which is preliminary data.</text>
</comment>
<keyword evidence="3" id="KW-1185">Reference proteome</keyword>